<dbReference type="GO" id="GO:0019264">
    <property type="term" value="P:glycine biosynthetic process from serine"/>
    <property type="evidence" value="ECO:0007669"/>
    <property type="project" value="TreeGrafter"/>
</dbReference>
<name>T1ARM7_9ZZZZ</name>
<dbReference type="GO" id="GO:0008168">
    <property type="term" value="F:methyltransferase activity"/>
    <property type="evidence" value="ECO:0007669"/>
    <property type="project" value="UniProtKB-KW"/>
</dbReference>
<feature type="non-terminal residue" evidence="4">
    <location>
        <position position="316"/>
    </location>
</feature>
<dbReference type="InterPro" id="IPR015422">
    <property type="entry name" value="PyrdxlP-dep_Trfase_small"/>
</dbReference>
<dbReference type="AlphaFoldDB" id="T1ARM7"/>
<protein>
    <submittedName>
        <fullName evidence="4">Glycine hydroxymethyltransferase</fullName>
    </submittedName>
</protein>
<dbReference type="GO" id="GO:0004372">
    <property type="term" value="F:glycine hydroxymethyltransferase activity"/>
    <property type="evidence" value="ECO:0007669"/>
    <property type="project" value="TreeGrafter"/>
</dbReference>
<dbReference type="GO" id="GO:0030170">
    <property type="term" value="F:pyridoxal phosphate binding"/>
    <property type="evidence" value="ECO:0007669"/>
    <property type="project" value="TreeGrafter"/>
</dbReference>
<dbReference type="GO" id="GO:0005737">
    <property type="term" value="C:cytoplasm"/>
    <property type="evidence" value="ECO:0007669"/>
    <property type="project" value="TreeGrafter"/>
</dbReference>
<dbReference type="InterPro" id="IPR015424">
    <property type="entry name" value="PyrdxlP-dep_Trfase"/>
</dbReference>
<evidence type="ECO:0000313" key="4">
    <source>
        <dbReference type="EMBL" id="EQD63221.1"/>
    </source>
</evidence>
<dbReference type="Pfam" id="PF00464">
    <property type="entry name" value="SHMT"/>
    <property type="match status" value="1"/>
</dbReference>
<comment type="caution">
    <text evidence="4">The sequence shown here is derived from an EMBL/GenBank/DDBJ whole genome shotgun (WGS) entry which is preliminary data.</text>
</comment>
<accession>T1ARM7</accession>
<feature type="domain" description="Serine hydroxymethyltransferase-like" evidence="3">
    <location>
        <begin position="6"/>
        <end position="251"/>
    </location>
</feature>
<dbReference type="PANTHER" id="PTHR11680:SF35">
    <property type="entry name" value="SERINE HYDROXYMETHYLTRANSFERASE 1"/>
    <property type="match status" value="1"/>
</dbReference>
<evidence type="ECO:0000256" key="2">
    <source>
        <dbReference type="ARBA" id="ARBA00022898"/>
    </source>
</evidence>
<comment type="cofactor">
    <cofactor evidence="1">
        <name>pyridoxal 5'-phosphate</name>
        <dbReference type="ChEBI" id="CHEBI:597326"/>
    </cofactor>
</comment>
<gene>
    <name evidence="4" type="ORF">B1A_09241</name>
</gene>
<dbReference type="Gene3D" id="3.90.1150.10">
    <property type="entry name" value="Aspartate Aminotransferase, domain 1"/>
    <property type="match status" value="1"/>
</dbReference>
<reference evidence="4" key="1">
    <citation type="submission" date="2013-08" db="EMBL/GenBank/DDBJ databases">
        <authorList>
            <person name="Mendez C."/>
            <person name="Richter M."/>
            <person name="Ferrer M."/>
            <person name="Sanchez J."/>
        </authorList>
    </citation>
    <scope>NUCLEOTIDE SEQUENCE</scope>
</reference>
<organism evidence="4">
    <name type="scientific">mine drainage metagenome</name>
    <dbReference type="NCBI Taxonomy" id="410659"/>
    <lineage>
        <taxon>unclassified sequences</taxon>
        <taxon>metagenomes</taxon>
        <taxon>ecological metagenomes</taxon>
    </lineage>
</organism>
<dbReference type="InterPro" id="IPR039429">
    <property type="entry name" value="SHMT-like_dom"/>
</dbReference>
<dbReference type="SUPFAM" id="SSF53383">
    <property type="entry name" value="PLP-dependent transferases"/>
    <property type="match status" value="1"/>
</dbReference>
<reference evidence="4" key="2">
    <citation type="journal article" date="2014" name="ISME J.">
        <title>Microbial stratification in low pH oxic and suboxic macroscopic growths along an acid mine drainage.</title>
        <authorList>
            <person name="Mendez-Garcia C."/>
            <person name="Mesa V."/>
            <person name="Sprenger R.R."/>
            <person name="Richter M."/>
            <person name="Diez M.S."/>
            <person name="Solano J."/>
            <person name="Bargiela R."/>
            <person name="Golyshina O.V."/>
            <person name="Manteca A."/>
            <person name="Ramos J.L."/>
            <person name="Gallego J.R."/>
            <person name="Llorente I."/>
            <person name="Martins Dos Santos V.A."/>
            <person name="Jensen O.N."/>
            <person name="Pelaez A.I."/>
            <person name="Sanchez J."/>
            <person name="Ferrer M."/>
        </authorList>
    </citation>
    <scope>NUCLEOTIDE SEQUENCE</scope>
</reference>
<keyword evidence="4" id="KW-0808">Transferase</keyword>
<proteinExistence type="predicted"/>
<sequence length="316" mass="35590">MDSGYNGYGGSRFSEEILSTTENIIKTLYKVKYAEVRTIGGHVAAEVAILSTMSKKENMFAIGEESGGYTGYFGNYIPSMFSINSYKIPYDDESQMIDYEKMEKIAKHVNPSVILLGQSFFVKPYDLKRVREIADESSSKIIYDGSHVMGLIAGEQFQPDVMKYSDILLGSTHKTFFGPQGGIALTDDQELSEKMAFNTVWKTMDNYHLNRVAALGVAAEEMIHFGVEYASQVCRNSLQLGNELEKNEIRVKYSPWFSFSHQIHLSPLNNDKFGSFLEISKKLEDNGIIVDREGRIGTAEITRMGIDDMKEIGYQN</sequence>
<keyword evidence="4" id="KW-0489">Methyltransferase</keyword>
<evidence type="ECO:0000256" key="1">
    <source>
        <dbReference type="ARBA" id="ARBA00001933"/>
    </source>
</evidence>
<dbReference type="InterPro" id="IPR049943">
    <property type="entry name" value="Ser_HO-MeTrfase-like"/>
</dbReference>
<dbReference type="PANTHER" id="PTHR11680">
    <property type="entry name" value="SERINE HYDROXYMETHYLTRANSFERASE"/>
    <property type="match status" value="1"/>
</dbReference>
<dbReference type="Gene3D" id="3.40.640.10">
    <property type="entry name" value="Type I PLP-dependent aspartate aminotransferase-like (Major domain)"/>
    <property type="match status" value="1"/>
</dbReference>
<dbReference type="GO" id="GO:0032259">
    <property type="term" value="P:methylation"/>
    <property type="evidence" value="ECO:0007669"/>
    <property type="project" value="UniProtKB-KW"/>
</dbReference>
<dbReference type="InterPro" id="IPR015421">
    <property type="entry name" value="PyrdxlP-dep_Trfase_major"/>
</dbReference>
<dbReference type="EMBL" id="AUZX01006573">
    <property type="protein sequence ID" value="EQD63221.1"/>
    <property type="molecule type" value="Genomic_DNA"/>
</dbReference>
<evidence type="ECO:0000259" key="3">
    <source>
        <dbReference type="Pfam" id="PF00464"/>
    </source>
</evidence>
<dbReference type="GO" id="GO:0046653">
    <property type="term" value="P:tetrahydrofolate metabolic process"/>
    <property type="evidence" value="ECO:0007669"/>
    <property type="project" value="TreeGrafter"/>
</dbReference>
<keyword evidence="2" id="KW-0663">Pyridoxal phosphate</keyword>